<dbReference type="Proteomes" id="UP000823913">
    <property type="component" value="Unassembled WGS sequence"/>
</dbReference>
<gene>
    <name evidence="1" type="ORF">IAB94_01485</name>
</gene>
<dbReference type="EMBL" id="DVHK01000037">
    <property type="protein sequence ID" value="HIR66700.1"/>
    <property type="molecule type" value="Genomic_DNA"/>
</dbReference>
<protein>
    <submittedName>
        <fullName evidence="1">AAA family ATPase</fullName>
    </submittedName>
</protein>
<sequence>MNIIFIGGAMGVGKSTVSRILLQSLPDCVWLDGDWCRNDHPFKVNDVTKSVILDNICHCLNNFLACGQYRNIIFSWVMHEQGIIDGIMSRLDLRGARVINLSLVCTAEVLAERIGRDISRGERLPDVIPRALARLGCYDLLDTIKVDASGSPEEVADSIKMLL</sequence>
<accession>A0A9D1E5A4</accession>
<comment type="caution">
    <text evidence="1">The sequence shown here is derived from an EMBL/GenBank/DDBJ whole genome shotgun (WGS) entry which is preliminary data.</text>
</comment>
<proteinExistence type="predicted"/>
<reference evidence="1" key="2">
    <citation type="journal article" date="2021" name="PeerJ">
        <title>Extensive microbial diversity within the chicken gut microbiome revealed by metagenomics and culture.</title>
        <authorList>
            <person name="Gilroy R."/>
            <person name="Ravi A."/>
            <person name="Getino M."/>
            <person name="Pursley I."/>
            <person name="Horton D.L."/>
            <person name="Alikhan N.F."/>
            <person name="Baker D."/>
            <person name="Gharbi K."/>
            <person name="Hall N."/>
            <person name="Watson M."/>
            <person name="Adriaenssens E.M."/>
            <person name="Foster-Nyarko E."/>
            <person name="Jarju S."/>
            <person name="Secka A."/>
            <person name="Antonio M."/>
            <person name="Oren A."/>
            <person name="Chaudhuri R.R."/>
            <person name="La Ragione R."/>
            <person name="Hildebrand F."/>
            <person name="Pallen M.J."/>
        </authorList>
    </citation>
    <scope>NUCLEOTIDE SEQUENCE</scope>
    <source>
        <strain evidence="1">ChiW16-3235</strain>
    </source>
</reference>
<dbReference type="Pfam" id="PF13238">
    <property type="entry name" value="AAA_18"/>
    <property type="match status" value="1"/>
</dbReference>
<dbReference type="InterPro" id="IPR027417">
    <property type="entry name" value="P-loop_NTPase"/>
</dbReference>
<reference evidence="1" key="1">
    <citation type="submission" date="2020-10" db="EMBL/GenBank/DDBJ databases">
        <authorList>
            <person name="Gilroy R."/>
        </authorList>
    </citation>
    <scope>NUCLEOTIDE SEQUENCE</scope>
    <source>
        <strain evidence="1">ChiW16-3235</strain>
    </source>
</reference>
<dbReference type="AlphaFoldDB" id="A0A9D1E5A4"/>
<evidence type="ECO:0000313" key="2">
    <source>
        <dbReference type="Proteomes" id="UP000823913"/>
    </source>
</evidence>
<organism evidence="1 2">
    <name type="scientific">Candidatus Coproplasma avicola</name>
    <dbReference type="NCBI Taxonomy" id="2840744"/>
    <lineage>
        <taxon>Bacteria</taxon>
        <taxon>Bacillati</taxon>
        <taxon>Bacillota</taxon>
        <taxon>Clostridia</taxon>
        <taxon>Eubacteriales</taxon>
        <taxon>Candidatus Coproplasma</taxon>
    </lineage>
</organism>
<evidence type="ECO:0000313" key="1">
    <source>
        <dbReference type="EMBL" id="HIR66700.1"/>
    </source>
</evidence>
<dbReference type="SUPFAM" id="SSF52540">
    <property type="entry name" value="P-loop containing nucleoside triphosphate hydrolases"/>
    <property type="match status" value="1"/>
</dbReference>
<dbReference type="Gene3D" id="3.40.50.300">
    <property type="entry name" value="P-loop containing nucleotide triphosphate hydrolases"/>
    <property type="match status" value="1"/>
</dbReference>
<name>A0A9D1E5A4_9FIRM</name>